<dbReference type="AlphaFoldDB" id="A0A6P7YCH2"/>
<dbReference type="CTD" id="80321"/>
<accession>A0A6P7YCH2</accession>
<sequence length="639" mass="73960">MSVHTEDGNDEVYQKEEAEWESINKLLKHNGIKPVSFIRTRESRNMSGMVVLDKQGLQDIRHALKTLVEDSERRQTMIQELIIANGQLRNDIQQQQGRASRQEKRAADLEQILETVKSKVRELEDDFIAQACQQQTQMKELQKDKQATESQYHQQKQQLLEQEERIVKLKEKLRMLVKGEEQRLARQSKAFRQLHKRSPRHKSALDEPLLDVIGSYESQVYHLQKKLRRYEDDVGGREDKGKDKDPLLNLDATPNYKALLKSYQDQLREWKTKSEQLLHEKGDLMKELETRPSAKELKLCKQQVKRLEKILLQNNIKYSTRGLVDGEKADEKKEELESTRVEDIDQLKAKLCRSYLQDVCKELDVQDLKNLVCVASKRTKQAEASLSYSKVLAKLNSIVSGPGAPQLLYKQRPRPHLSCNNDNMQGSGFEHLLPTIMMWADQLRSLKDLHKSLRTLALRLGQLPVDNARDPYEDFRVEDLLLILDTIFEEIDNKGQDKKGPSFQTLELFVSHFQKLFDVTSLNGIYPRLNEVYTKLGEMNNAMRTMCELLGLDDSAPASVLVNMVGRLCGVAKEQIDRQVQQLLGDLDINSVIRQLEDYEEFFPAFEMLIQELLEILEIDNLDDILPAIQTLKMIKVKD</sequence>
<keyword evidence="7" id="KW-0206">Cytoskeleton</keyword>
<evidence type="ECO:0000313" key="11">
    <source>
        <dbReference type="RefSeq" id="XP_030065187.1"/>
    </source>
</evidence>
<evidence type="ECO:0000256" key="5">
    <source>
        <dbReference type="ARBA" id="ARBA00022803"/>
    </source>
</evidence>
<keyword evidence="10" id="KW-1185">Reference proteome</keyword>
<keyword evidence="4" id="KW-0963">Cytoplasm</keyword>
<evidence type="ECO:0000256" key="9">
    <source>
        <dbReference type="SAM" id="Coils"/>
    </source>
</evidence>
<dbReference type="FunCoup" id="A0A6P7YCH2">
    <property type="interactions" value="413"/>
</dbReference>
<evidence type="ECO:0000256" key="3">
    <source>
        <dbReference type="ARBA" id="ARBA00018408"/>
    </source>
</evidence>
<dbReference type="RefSeq" id="XP_030065187.1">
    <property type="nucleotide sequence ID" value="XM_030209327.1"/>
</dbReference>
<dbReference type="GO" id="GO:0070507">
    <property type="term" value="P:regulation of microtubule cytoskeleton organization"/>
    <property type="evidence" value="ECO:0007669"/>
    <property type="project" value="InterPro"/>
</dbReference>
<comment type="subcellular location">
    <subcellularLocation>
        <location evidence="1">Cytoplasm</location>
        <location evidence="1">Cytoskeleton</location>
        <location evidence="1">Microtubule organizing center</location>
        <location evidence="1">Centrosome</location>
    </subcellularLocation>
</comment>
<dbReference type="GeneID" id="115474040"/>
<name>A0A6P7YCH2_9AMPH</name>
<dbReference type="PANTHER" id="PTHR14594">
    <property type="entry name" value="CENTROSOMAL PROTEIN OF 70 KDA"/>
    <property type="match status" value="1"/>
</dbReference>
<evidence type="ECO:0000256" key="2">
    <source>
        <dbReference type="ARBA" id="ARBA00011832"/>
    </source>
</evidence>
<comment type="function">
    <text evidence="8">Plays a role in the organization of both preexisting and nascent microtubules in interphase cells. During mitosis, required for the organization and orientation of the mitotic spindle.</text>
</comment>
<organism evidence="10 11">
    <name type="scientific">Microcaecilia unicolor</name>
    <dbReference type="NCBI Taxonomy" id="1415580"/>
    <lineage>
        <taxon>Eukaryota</taxon>
        <taxon>Metazoa</taxon>
        <taxon>Chordata</taxon>
        <taxon>Craniata</taxon>
        <taxon>Vertebrata</taxon>
        <taxon>Euteleostomi</taxon>
        <taxon>Amphibia</taxon>
        <taxon>Gymnophiona</taxon>
        <taxon>Siphonopidae</taxon>
        <taxon>Microcaecilia</taxon>
    </lineage>
</organism>
<dbReference type="GO" id="GO:0043015">
    <property type="term" value="F:gamma-tubulin binding"/>
    <property type="evidence" value="ECO:0007669"/>
    <property type="project" value="InterPro"/>
</dbReference>
<evidence type="ECO:0000256" key="4">
    <source>
        <dbReference type="ARBA" id="ARBA00022490"/>
    </source>
</evidence>
<dbReference type="GO" id="GO:0060271">
    <property type="term" value="P:cilium assembly"/>
    <property type="evidence" value="ECO:0007669"/>
    <property type="project" value="InterPro"/>
</dbReference>
<protein>
    <recommendedName>
        <fullName evidence="3">Centrosomal protein of 70 kDa</fullName>
    </recommendedName>
</protein>
<proteinExistence type="predicted"/>
<dbReference type="OrthoDB" id="2020926at2759"/>
<keyword evidence="6 9" id="KW-0175">Coiled coil</keyword>
<dbReference type="PANTHER" id="PTHR14594:SF1">
    <property type="entry name" value="CENTROSOMAL PROTEIN OF 70 KDA"/>
    <property type="match status" value="1"/>
</dbReference>
<feature type="coiled-coil region" evidence="9">
    <location>
        <begin position="85"/>
        <end position="172"/>
    </location>
</feature>
<dbReference type="Proteomes" id="UP000515156">
    <property type="component" value="Chromosome 7"/>
</dbReference>
<evidence type="ECO:0000313" key="10">
    <source>
        <dbReference type="Proteomes" id="UP000515156"/>
    </source>
</evidence>
<evidence type="ECO:0000256" key="6">
    <source>
        <dbReference type="ARBA" id="ARBA00023054"/>
    </source>
</evidence>
<dbReference type="GO" id="GO:0005813">
    <property type="term" value="C:centrosome"/>
    <property type="evidence" value="ECO:0007669"/>
    <property type="project" value="UniProtKB-SubCell"/>
</dbReference>
<dbReference type="InParanoid" id="A0A6P7YCH2"/>
<evidence type="ECO:0000256" key="1">
    <source>
        <dbReference type="ARBA" id="ARBA00004300"/>
    </source>
</evidence>
<reference evidence="11" key="1">
    <citation type="submission" date="2025-08" db="UniProtKB">
        <authorList>
            <consortium name="RefSeq"/>
        </authorList>
    </citation>
    <scope>IDENTIFICATION</scope>
</reference>
<dbReference type="KEGG" id="muo:115474040"/>
<gene>
    <name evidence="11" type="primary">CEP70</name>
</gene>
<dbReference type="InterPro" id="IPR037692">
    <property type="entry name" value="CEP70"/>
</dbReference>
<evidence type="ECO:0000256" key="8">
    <source>
        <dbReference type="ARBA" id="ARBA00025273"/>
    </source>
</evidence>
<keyword evidence="5" id="KW-0802">TPR repeat</keyword>
<comment type="subunit">
    <text evidence="2">Directly interacts with tubulin-gamma; this interaction determines centrosomal localization.</text>
</comment>
<evidence type="ECO:0000256" key="7">
    <source>
        <dbReference type="ARBA" id="ARBA00023212"/>
    </source>
</evidence>